<evidence type="ECO:0000313" key="3">
    <source>
        <dbReference type="Proteomes" id="UP001066276"/>
    </source>
</evidence>
<sequence length="126" mass="13649">MRGVPTAGHHTIGDKVGLPCLVAATPQRAAPTSLGPRPTCTARRVHIRAPTTTCRLHRQPGLPHQMPVLTAGKELWENAARTARRPRSLPASCPLQGKKKRRTQEERSAHCPVAAIASRQLPQQPA</sequence>
<name>A0AAV7VKP4_PLEWA</name>
<evidence type="ECO:0000256" key="1">
    <source>
        <dbReference type="SAM" id="MobiDB-lite"/>
    </source>
</evidence>
<accession>A0AAV7VKP4</accession>
<dbReference type="Proteomes" id="UP001066276">
    <property type="component" value="Chromosome 2_1"/>
</dbReference>
<dbReference type="EMBL" id="JANPWB010000003">
    <property type="protein sequence ID" value="KAJ1201254.1"/>
    <property type="molecule type" value="Genomic_DNA"/>
</dbReference>
<feature type="region of interest" description="Disordered" evidence="1">
    <location>
        <begin position="78"/>
        <end position="126"/>
    </location>
</feature>
<comment type="caution">
    <text evidence="2">The sequence shown here is derived from an EMBL/GenBank/DDBJ whole genome shotgun (WGS) entry which is preliminary data.</text>
</comment>
<proteinExistence type="predicted"/>
<evidence type="ECO:0000313" key="2">
    <source>
        <dbReference type="EMBL" id="KAJ1201254.1"/>
    </source>
</evidence>
<gene>
    <name evidence="2" type="ORF">NDU88_005067</name>
</gene>
<dbReference type="AlphaFoldDB" id="A0AAV7VKP4"/>
<organism evidence="2 3">
    <name type="scientific">Pleurodeles waltl</name>
    <name type="common">Iberian ribbed newt</name>
    <dbReference type="NCBI Taxonomy" id="8319"/>
    <lineage>
        <taxon>Eukaryota</taxon>
        <taxon>Metazoa</taxon>
        <taxon>Chordata</taxon>
        <taxon>Craniata</taxon>
        <taxon>Vertebrata</taxon>
        <taxon>Euteleostomi</taxon>
        <taxon>Amphibia</taxon>
        <taxon>Batrachia</taxon>
        <taxon>Caudata</taxon>
        <taxon>Salamandroidea</taxon>
        <taxon>Salamandridae</taxon>
        <taxon>Pleurodelinae</taxon>
        <taxon>Pleurodeles</taxon>
    </lineage>
</organism>
<keyword evidence="3" id="KW-1185">Reference proteome</keyword>
<reference evidence="2" key="1">
    <citation type="journal article" date="2022" name="bioRxiv">
        <title>Sequencing and chromosome-scale assembly of the giantPleurodeles waltlgenome.</title>
        <authorList>
            <person name="Brown T."/>
            <person name="Elewa A."/>
            <person name="Iarovenko S."/>
            <person name="Subramanian E."/>
            <person name="Araus A.J."/>
            <person name="Petzold A."/>
            <person name="Susuki M."/>
            <person name="Suzuki K.-i.T."/>
            <person name="Hayashi T."/>
            <person name="Toyoda A."/>
            <person name="Oliveira C."/>
            <person name="Osipova E."/>
            <person name="Leigh N.D."/>
            <person name="Simon A."/>
            <person name="Yun M.H."/>
        </authorList>
    </citation>
    <scope>NUCLEOTIDE SEQUENCE</scope>
    <source>
        <strain evidence="2">20211129_DDA</strain>
        <tissue evidence="2">Liver</tissue>
    </source>
</reference>
<protein>
    <submittedName>
        <fullName evidence="2">Uncharacterized protein</fullName>
    </submittedName>
</protein>